<name>A0A371JJG8_9FIRM</name>
<organism evidence="1 2">
    <name type="scientific">Lachnotalea glycerini</name>
    <dbReference type="NCBI Taxonomy" id="1763509"/>
    <lineage>
        <taxon>Bacteria</taxon>
        <taxon>Bacillati</taxon>
        <taxon>Bacillota</taxon>
        <taxon>Clostridia</taxon>
        <taxon>Lachnospirales</taxon>
        <taxon>Lachnospiraceae</taxon>
        <taxon>Lachnotalea</taxon>
    </lineage>
</organism>
<evidence type="ECO:0000313" key="2">
    <source>
        <dbReference type="Proteomes" id="UP000216411"/>
    </source>
</evidence>
<dbReference type="Proteomes" id="UP000216411">
    <property type="component" value="Unassembled WGS sequence"/>
</dbReference>
<evidence type="ECO:0000313" key="1">
    <source>
        <dbReference type="EMBL" id="RDY32883.1"/>
    </source>
</evidence>
<dbReference type="AlphaFoldDB" id="A0A371JJG8"/>
<protein>
    <submittedName>
        <fullName evidence="1">Uncharacterized protein</fullName>
    </submittedName>
</protein>
<sequence length="179" mass="20488">MKMKRKGITVYKNIAGNEWNEDTFKSIQYRTTDNFTKCAIAGVSKVLIEVDASKIDKNYLGVLVATSTGAYHSIQNVYSDYLQLGFRKINPSLFPNIMMSTVLSWCTRQSGAHGNSTTLLVSQKQEKEQIYEYLSMQLDSGRCNYMIAVYLNDQADGYCIWTEREETAIQRGDHIKIYF</sequence>
<accession>A0A371JJG8</accession>
<dbReference type="SUPFAM" id="SSF53901">
    <property type="entry name" value="Thiolase-like"/>
    <property type="match status" value="1"/>
</dbReference>
<dbReference type="Gene3D" id="3.40.47.10">
    <property type="match status" value="1"/>
</dbReference>
<dbReference type="EMBL" id="NOKA02000002">
    <property type="protein sequence ID" value="RDY32883.1"/>
    <property type="molecule type" value="Genomic_DNA"/>
</dbReference>
<gene>
    <name evidence="1" type="ORF">CG710_002810</name>
</gene>
<comment type="caution">
    <text evidence="1">The sequence shown here is derived from an EMBL/GenBank/DDBJ whole genome shotgun (WGS) entry which is preliminary data.</text>
</comment>
<dbReference type="GO" id="GO:0016746">
    <property type="term" value="F:acyltransferase activity"/>
    <property type="evidence" value="ECO:0007669"/>
    <property type="project" value="InterPro"/>
</dbReference>
<dbReference type="InterPro" id="IPR016039">
    <property type="entry name" value="Thiolase-like"/>
</dbReference>
<dbReference type="OrthoDB" id="2088329at2"/>
<reference evidence="1 2" key="1">
    <citation type="journal article" date="2017" name="Genome Announc.">
        <title>Draft Genome Sequence of a Sporulating and Motile Strain of Lachnotalea glycerini Isolated from Water in Quebec City, Canada.</title>
        <authorList>
            <person name="Maheux A.F."/>
            <person name="Boudreau D.K."/>
            <person name="Berube E."/>
            <person name="Boissinot M."/>
            <person name="Raymond F."/>
            <person name="Brodeur S."/>
            <person name="Corbeil J."/>
            <person name="Isabel S."/>
            <person name="Omar R.F."/>
            <person name="Bergeron M.G."/>
        </authorList>
    </citation>
    <scope>NUCLEOTIDE SEQUENCE [LARGE SCALE GENOMIC DNA]</scope>
    <source>
        <strain evidence="1 2">CCRI-19302</strain>
    </source>
</reference>
<proteinExistence type="predicted"/>
<keyword evidence="2" id="KW-1185">Reference proteome</keyword>
<dbReference type="RefSeq" id="WP_094376749.1">
    <property type="nucleotide sequence ID" value="NZ_NOKA02000002.1"/>
</dbReference>